<evidence type="ECO:0000313" key="1">
    <source>
        <dbReference type="EMBL" id="CAB4215049.1"/>
    </source>
</evidence>
<evidence type="ECO:0000313" key="2">
    <source>
        <dbReference type="EMBL" id="CAB4219666.1"/>
    </source>
</evidence>
<dbReference type="EMBL" id="LR797420">
    <property type="protein sequence ID" value="CAB4215049.1"/>
    <property type="molecule type" value="Genomic_DNA"/>
</dbReference>
<proteinExistence type="predicted"/>
<gene>
    <name evidence="1" type="ORF">UFOVP1467_63</name>
    <name evidence="2" type="ORF">UFOVP1616_47</name>
</gene>
<reference evidence="2" key="1">
    <citation type="submission" date="2020-05" db="EMBL/GenBank/DDBJ databases">
        <authorList>
            <person name="Chiriac C."/>
            <person name="Salcher M."/>
            <person name="Ghai R."/>
            <person name="Kavagutti S V."/>
        </authorList>
    </citation>
    <scope>NUCLEOTIDE SEQUENCE</scope>
</reference>
<dbReference type="EMBL" id="LR797480">
    <property type="protein sequence ID" value="CAB4219666.1"/>
    <property type="molecule type" value="Genomic_DNA"/>
</dbReference>
<evidence type="ECO:0008006" key="3">
    <source>
        <dbReference type="Google" id="ProtNLM"/>
    </source>
</evidence>
<sequence>MTEPTITNGYCTLAQLKAAYTIASADVVDDVALAAAISSASRLIDKYTNRFFYSLGTVESPATFYYSPKSETLCHTDDFQSLSEVAVNQAASNSAWATVFASTDYMLEPVNAPQWGEPYTSILAIGRYPLVNWWPQSLRLKGVFGWAAVPEQVRQACLMQASRIYMRAASPFGIAGTPDIGVVRLSNRLDADVQVLLSAFVRTGGMVL</sequence>
<organism evidence="2">
    <name type="scientific">uncultured Caudovirales phage</name>
    <dbReference type="NCBI Taxonomy" id="2100421"/>
    <lineage>
        <taxon>Viruses</taxon>
        <taxon>Duplodnaviria</taxon>
        <taxon>Heunggongvirae</taxon>
        <taxon>Uroviricota</taxon>
        <taxon>Caudoviricetes</taxon>
        <taxon>Peduoviridae</taxon>
        <taxon>Maltschvirus</taxon>
        <taxon>Maltschvirus maltsch</taxon>
    </lineage>
</organism>
<name>A0A6J5SXF5_9CAUD</name>
<accession>A0A6J5SXF5</accession>
<protein>
    <recommendedName>
        <fullName evidence="3">Gp6 domain containing protein</fullName>
    </recommendedName>
</protein>